<dbReference type="SMART" id="SM00267">
    <property type="entry name" value="GGDEF"/>
    <property type="match status" value="1"/>
</dbReference>
<evidence type="ECO:0000259" key="2">
    <source>
        <dbReference type="PROSITE" id="PS50887"/>
    </source>
</evidence>
<dbReference type="PANTHER" id="PTHR45138">
    <property type="entry name" value="REGULATORY COMPONENTS OF SENSORY TRANSDUCTION SYSTEM"/>
    <property type="match status" value="1"/>
</dbReference>
<feature type="coiled-coil region" evidence="1">
    <location>
        <begin position="19"/>
        <end position="116"/>
    </location>
</feature>
<dbReference type="InterPro" id="IPR029787">
    <property type="entry name" value="Nucleotide_cyclase"/>
</dbReference>
<accession>A0A426DND5</accession>
<reference evidence="3" key="1">
    <citation type="submission" date="2018-10" db="EMBL/GenBank/DDBJ databases">
        <title>Schaedlerella arabinophila gen. nov. sp. nov., isolated from the mouse intestinal tract and comparative analysis with the genome of the closely related altered Schaedler flora strain ASF502.</title>
        <authorList>
            <person name="Miyake S."/>
            <person name="Soh M."/>
            <person name="Seedorf H."/>
        </authorList>
    </citation>
    <scope>NUCLEOTIDE SEQUENCE [LARGE SCALE GENOMIC DNA]</scope>
    <source>
        <strain evidence="3">DSM 106076</strain>
    </source>
</reference>
<comment type="caution">
    <text evidence="3">The sequence shown here is derived from an EMBL/GenBank/DDBJ whole genome shotgun (WGS) entry which is preliminary data.</text>
</comment>
<dbReference type="PROSITE" id="PS50887">
    <property type="entry name" value="GGDEF"/>
    <property type="match status" value="1"/>
</dbReference>
<dbReference type="GO" id="GO:0052621">
    <property type="term" value="F:diguanylate cyclase activity"/>
    <property type="evidence" value="ECO:0007669"/>
    <property type="project" value="TreeGrafter"/>
</dbReference>
<feature type="domain" description="GGDEF" evidence="2">
    <location>
        <begin position="269"/>
        <end position="400"/>
    </location>
</feature>
<proteinExistence type="predicted"/>
<gene>
    <name evidence="3" type="ORF">EBB54_25140</name>
</gene>
<protein>
    <submittedName>
        <fullName evidence="3">GGDEF domain-containing protein</fullName>
    </submittedName>
</protein>
<dbReference type="InterPro" id="IPR000160">
    <property type="entry name" value="GGDEF_dom"/>
</dbReference>
<dbReference type="RefSeq" id="WP_125129405.1">
    <property type="nucleotide sequence ID" value="NZ_RHJS01000002.1"/>
</dbReference>
<keyword evidence="4" id="KW-1185">Reference proteome</keyword>
<sequence length="400" mass="47573">MEDKTITNTPIDPNPEELYRSLKRDYQSLQTEADELRIREARLEEELEGFRVRESQLREQLEAFQVRETQLQEEIVALRTREAGMKEELEKFRACETQLKEELEKFRAHESQLKEEVIKSQNRAEMIEGYNELMIQMLSKRKEWLLVIDVSTKEIMYCNKKKQEERVDSAFCSACKKRLPFHSEIVKWDSEEQYKVWEMAGEADTYYRITSFPIEWRERDSYVHIIVDITDEKRAAHNLASKAYHDPGTGIKNRLFFEEYMEMVLREEQDTTLCYLDLDGLKYVNDKYGHLEGDIYIQNFVELIKTNFRSEDTFARIGGDEFCLVLSGSIGELIERKMAEILRDFQTGDYAEYQCSFSYGVVNIEGSENHMSYDEILQKADEIMYECKRRNKEKYPQLVR</sequence>
<dbReference type="CDD" id="cd01949">
    <property type="entry name" value="GGDEF"/>
    <property type="match status" value="1"/>
</dbReference>
<organism evidence="3 4">
    <name type="scientific">Schaedlerella arabinosiphila</name>
    <dbReference type="NCBI Taxonomy" id="2044587"/>
    <lineage>
        <taxon>Bacteria</taxon>
        <taxon>Bacillati</taxon>
        <taxon>Bacillota</taxon>
        <taxon>Clostridia</taxon>
        <taxon>Lachnospirales</taxon>
        <taxon>Lachnospiraceae</taxon>
        <taxon>Schaedlerella</taxon>
    </lineage>
</organism>
<dbReference type="Proteomes" id="UP000274920">
    <property type="component" value="Unassembled WGS sequence"/>
</dbReference>
<dbReference type="InterPro" id="IPR043128">
    <property type="entry name" value="Rev_trsase/Diguanyl_cyclase"/>
</dbReference>
<dbReference type="PANTHER" id="PTHR45138:SF9">
    <property type="entry name" value="DIGUANYLATE CYCLASE DGCM-RELATED"/>
    <property type="match status" value="1"/>
</dbReference>
<dbReference type="NCBIfam" id="TIGR00254">
    <property type="entry name" value="GGDEF"/>
    <property type="match status" value="1"/>
</dbReference>
<evidence type="ECO:0000313" key="3">
    <source>
        <dbReference type="EMBL" id="RRK34250.1"/>
    </source>
</evidence>
<name>A0A426DND5_9FIRM</name>
<dbReference type="SUPFAM" id="SSF55073">
    <property type="entry name" value="Nucleotide cyclase"/>
    <property type="match status" value="1"/>
</dbReference>
<dbReference type="AlphaFoldDB" id="A0A426DND5"/>
<evidence type="ECO:0000313" key="4">
    <source>
        <dbReference type="Proteomes" id="UP000274920"/>
    </source>
</evidence>
<dbReference type="Gene3D" id="3.30.70.270">
    <property type="match status" value="1"/>
</dbReference>
<dbReference type="EMBL" id="RHJS01000002">
    <property type="protein sequence ID" value="RRK34250.1"/>
    <property type="molecule type" value="Genomic_DNA"/>
</dbReference>
<evidence type="ECO:0000256" key="1">
    <source>
        <dbReference type="SAM" id="Coils"/>
    </source>
</evidence>
<dbReference type="InterPro" id="IPR050469">
    <property type="entry name" value="Diguanylate_Cyclase"/>
</dbReference>
<keyword evidence="1" id="KW-0175">Coiled coil</keyword>
<dbReference type="Pfam" id="PF00990">
    <property type="entry name" value="GGDEF"/>
    <property type="match status" value="1"/>
</dbReference>